<reference evidence="2 3" key="1">
    <citation type="journal article" date="2016" name="Nat. Commun.">
        <title>Thousands of microbial genomes shed light on interconnected biogeochemical processes in an aquifer system.</title>
        <authorList>
            <person name="Anantharaman K."/>
            <person name="Brown C.T."/>
            <person name="Hug L.A."/>
            <person name="Sharon I."/>
            <person name="Castelle C.J."/>
            <person name="Probst A.J."/>
            <person name="Thomas B.C."/>
            <person name="Singh A."/>
            <person name="Wilkins M.J."/>
            <person name="Karaoz U."/>
            <person name="Brodie E.L."/>
            <person name="Williams K.H."/>
            <person name="Hubbard S.S."/>
            <person name="Banfield J.F."/>
        </authorList>
    </citation>
    <scope>NUCLEOTIDE SEQUENCE [LARGE SCALE GENOMIC DNA]</scope>
</reference>
<dbReference type="PANTHER" id="PTHR35458">
    <property type="entry name" value="SLR0755 PROTEIN"/>
    <property type="match status" value="1"/>
</dbReference>
<dbReference type="Pfam" id="PF01936">
    <property type="entry name" value="NYN"/>
    <property type="match status" value="1"/>
</dbReference>
<dbReference type="AlphaFoldDB" id="A0A1F5S622"/>
<evidence type="ECO:0000313" key="2">
    <source>
        <dbReference type="EMBL" id="OGF22076.1"/>
    </source>
</evidence>
<proteinExistence type="predicted"/>
<dbReference type="InterPro" id="IPR021139">
    <property type="entry name" value="NYN"/>
</dbReference>
<organism evidence="2 3">
    <name type="scientific">Candidatus Falkowbacteria bacterium RBG_13_39_14</name>
    <dbReference type="NCBI Taxonomy" id="1797985"/>
    <lineage>
        <taxon>Bacteria</taxon>
        <taxon>Candidatus Falkowiibacteriota</taxon>
    </lineage>
</organism>
<dbReference type="STRING" id="1797985.A2Y83_03520"/>
<name>A0A1F5S622_9BACT</name>
<sequence length="210" mass="25045">MMDNFHIEKLKRAIKKRVYIFIDAANLERSVQDIKVNEKDAKEIGVNNDEVIWRVDYKQFKDFFESICDCRMVKFYSVNFQTRSHINFLTFLKRVLHIAMETKPLKEYEDHTEECPHRKANFDVEIAVDATFEMDNYETLILFSGDCDFEYLIKFLRKHNKNVIVFSRSGHVAKELPLASSYYFDIIYFRNDLLKISKSKRPRQEGGIRS</sequence>
<dbReference type="PANTHER" id="PTHR35458:SF8">
    <property type="entry name" value="SLR0650 PROTEIN"/>
    <property type="match status" value="1"/>
</dbReference>
<protein>
    <recommendedName>
        <fullName evidence="1">NYN domain-containing protein</fullName>
    </recommendedName>
</protein>
<dbReference type="Gene3D" id="3.40.50.1010">
    <property type="entry name" value="5'-nuclease"/>
    <property type="match status" value="1"/>
</dbReference>
<dbReference type="InterPro" id="IPR047140">
    <property type="entry name" value="LabA"/>
</dbReference>
<dbReference type="Proteomes" id="UP000178323">
    <property type="component" value="Unassembled WGS sequence"/>
</dbReference>
<dbReference type="EMBL" id="MFFS01000039">
    <property type="protein sequence ID" value="OGF22076.1"/>
    <property type="molecule type" value="Genomic_DNA"/>
</dbReference>
<gene>
    <name evidence="2" type="ORF">A2Y83_03520</name>
</gene>
<evidence type="ECO:0000259" key="1">
    <source>
        <dbReference type="Pfam" id="PF01936"/>
    </source>
</evidence>
<dbReference type="CDD" id="cd10911">
    <property type="entry name" value="PIN_LabA"/>
    <property type="match status" value="1"/>
</dbReference>
<dbReference type="GO" id="GO:0004540">
    <property type="term" value="F:RNA nuclease activity"/>
    <property type="evidence" value="ECO:0007669"/>
    <property type="project" value="InterPro"/>
</dbReference>
<feature type="domain" description="NYN" evidence="1">
    <location>
        <begin position="17"/>
        <end position="185"/>
    </location>
</feature>
<comment type="caution">
    <text evidence="2">The sequence shown here is derived from an EMBL/GenBank/DDBJ whole genome shotgun (WGS) entry which is preliminary data.</text>
</comment>
<accession>A0A1F5S622</accession>
<evidence type="ECO:0000313" key="3">
    <source>
        <dbReference type="Proteomes" id="UP000178323"/>
    </source>
</evidence>